<keyword evidence="3" id="KW-1185">Reference proteome</keyword>
<evidence type="ECO:0000259" key="1">
    <source>
        <dbReference type="Pfam" id="PF00248"/>
    </source>
</evidence>
<evidence type="ECO:0000313" key="2">
    <source>
        <dbReference type="EMBL" id="MTD56245.1"/>
    </source>
</evidence>
<protein>
    <submittedName>
        <fullName evidence="2">Aldo/keto reductase</fullName>
    </submittedName>
</protein>
<dbReference type="Proteomes" id="UP000440096">
    <property type="component" value="Unassembled WGS sequence"/>
</dbReference>
<dbReference type="EMBL" id="WMBA01000031">
    <property type="protein sequence ID" value="MTD56245.1"/>
    <property type="molecule type" value="Genomic_DNA"/>
</dbReference>
<dbReference type="GO" id="GO:0016491">
    <property type="term" value="F:oxidoreductase activity"/>
    <property type="evidence" value="ECO:0007669"/>
    <property type="project" value="InterPro"/>
</dbReference>
<organism evidence="2 3">
    <name type="scientific">Amycolatopsis pithecellobii</name>
    <dbReference type="NCBI Taxonomy" id="664692"/>
    <lineage>
        <taxon>Bacteria</taxon>
        <taxon>Bacillati</taxon>
        <taxon>Actinomycetota</taxon>
        <taxon>Actinomycetes</taxon>
        <taxon>Pseudonocardiales</taxon>
        <taxon>Pseudonocardiaceae</taxon>
        <taxon>Amycolatopsis</taxon>
    </lineage>
</organism>
<dbReference type="SUPFAM" id="SSF51430">
    <property type="entry name" value="NAD(P)-linked oxidoreductase"/>
    <property type="match status" value="1"/>
</dbReference>
<accession>A0A6N7YT89</accession>
<dbReference type="InterPro" id="IPR020471">
    <property type="entry name" value="AKR"/>
</dbReference>
<dbReference type="Pfam" id="PF00248">
    <property type="entry name" value="Aldo_ket_red"/>
    <property type="match status" value="1"/>
</dbReference>
<sequence>MVTDPSESRRTRSAADLPVDTHFRRGCRRIGNERRSSVLPGGLGLGGATLGNLFAPMDDEQAHAVLEAAWDSGIRYFDTAPHYGLGLSERRLGEFLATKPRAEFMVSTKVGRLLEPDPGGTGLDDANHFSVPAKYRRVWDFSATGVRRSLDESLTRLGLDSVDVVYLHDPDEYELGPALAEGLPAVTALRDEGVVSAVGLGSKSPEALAAGARSGMLDLLMVAGRYTVLDQSFLPPGTMEVVAAGVFNSGVLATSEPSESAHYEYAPVPPEVLVRAREISAVCAEFGVELPAAALHFPLRHKDVRTVVVGATTPGQVWRDHAHLHAVVPGELWTVLRDKGLIR</sequence>
<dbReference type="PANTHER" id="PTHR42686">
    <property type="entry name" value="GH17980P-RELATED"/>
    <property type="match status" value="1"/>
</dbReference>
<dbReference type="InterPro" id="IPR044477">
    <property type="entry name" value="FDH-like"/>
</dbReference>
<proteinExistence type="predicted"/>
<dbReference type="AlphaFoldDB" id="A0A6N7YT89"/>
<dbReference type="PANTHER" id="PTHR42686:SF1">
    <property type="entry name" value="GH17980P-RELATED"/>
    <property type="match status" value="1"/>
</dbReference>
<evidence type="ECO:0000313" key="3">
    <source>
        <dbReference type="Proteomes" id="UP000440096"/>
    </source>
</evidence>
<dbReference type="InterPro" id="IPR036812">
    <property type="entry name" value="NAD(P)_OxRdtase_dom_sf"/>
</dbReference>
<gene>
    <name evidence="2" type="ORF">GKO32_20015</name>
</gene>
<dbReference type="CDD" id="cd19162">
    <property type="entry name" value="AKR_FDH"/>
    <property type="match status" value="1"/>
</dbReference>
<name>A0A6N7YT89_9PSEU</name>
<comment type="caution">
    <text evidence="2">The sequence shown here is derived from an EMBL/GenBank/DDBJ whole genome shotgun (WGS) entry which is preliminary data.</text>
</comment>
<dbReference type="OrthoDB" id="9768851at2"/>
<reference evidence="2 3" key="1">
    <citation type="submission" date="2019-11" db="EMBL/GenBank/DDBJ databases">
        <title>Draft genome of Amycolatopsis RM579.</title>
        <authorList>
            <person name="Duangmal K."/>
            <person name="Mingma R."/>
        </authorList>
    </citation>
    <scope>NUCLEOTIDE SEQUENCE [LARGE SCALE GENOMIC DNA]</scope>
    <source>
        <strain evidence="2 3">RM579</strain>
    </source>
</reference>
<dbReference type="InterPro" id="IPR023210">
    <property type="entry name" value="NADP_OxRdtase_dom"/>
</dbReference>
<feature type="domain" description="NADP-dependent oxidoreductase" evidence="1">
    <location>
        <begin position="43"/>
        <end position="317"/>
    </location>
</feature>
<dbReference type="GO" id="GO:0005829">
    <property type="term" value="C:cytosol"/>
    <property type="evidence" value="ECO:0007669"/>
    <property type="project" value="TreeGrafter"/>
</dbReference>
<dbReference type="Gene3D" id="3.20.20.100">
    <property type="entry name" value="NADP-dependent oxidoreductase domain"/>
    <property type="match status" value="1"/>
</dbReference>